<comment type="caution">
    <text evidence="2">The sequence shown here is derived from an EMBL/GenBank/DDBJ whole genome shotgun (WGS) entry which is preliminary data.</text>
</comment>
<proteinExistence type="predicted"/>
<accession>A0ABR2SGY3</accession>
<protein>
    <recommendedName>
        <fullName evidence="4">BZIP domain-containing protein</fullName>
    </recommendedName>
</protein>
<sequence>MDNFGKPNFYGSGAGENTGEDIIQRPLAASFNSYEGSVEIVEQMYKIDSSKLNGQHYLRAAASSVVEECSFRPASMADYADMQKAEKRRKANKAYRERCKMKKDEAVQALETLGKENEDLKMENQCLKEMNASLNQSLQSQTGVLNEMKHQLGNLKLENEKQNALVHVLSGHVVNPDLRLENKKLRDENARLREIFKLSDGTLKLVEENGNLKYENLLLEVKIDALLGQILDGSRKNCGHK</sequence>
<name>A0ABR2SGY3_9ROSI</name>
<evidence type="ECO:0000256" key="1">
    <source>
        <dbReference type="SAM" id="Coils"/>
    </source>
</evidence>
<reference evidence="2 3" key="1">
    <citation type="journal article" date="2024" name="G3 (Bethesda)">
        <title>Genome assembly of Hibiscus sabdariffa L. provides insights into metabolisms of medicinal natural products.</title>
        <authorList>
            <person name="Kim T."/>
        </authorList>
    </citation>
    <scope>NUCLEOTIDE SEQUENCE [LARGE SCALE GENOMIC DNA]</scope>
    <source>
        <strain evidence="2">TK-2024</strain>
        <tissue evidence="2">Old leaves</tissue>
    </source>
</reference>
<evidence type="ECO:0008006" key="4">
    <source>
        <dbReference type="Google" id="ProtNLM"/>
    </source>
</evidence>
<keyword evidence="3" id="KW-1185">Reference proteome</keyword>
<gene>
    <name evidence="2" type="ORF">V6N11_004569</name>
</gene>
<keyword evidence="1" id="KW-0175">Coiled coil</keyword>
<evidence type="ECO:0000313" key="2">
    <source>
        <dbReference type="EMBL" id="KAK9024407.1"/>
    </source>
</evidence>
<dbReference type="EMBL" id="JBBPBN010000015">
    <property type="protein sequence ID" value="KAK9024407.1"/>
    <property type="molecule type" value="Genomic_DNA"/>
</dbReference>
<dbReference type="Proteomes" id="UP001396334">
    <property type="component" value="Unassembled WGS sequence"/>
</dbReference>
<feature type="coiled-coil region" evidence="1">
    <location>
        <begin position="103"/>
        <end position="195"/>
    </location>
</feature>
<organism evidence="2 3">
    <name type="scientific">Hibiscus sabdariffa</name>
    <name type="common">roselle</name>
    <dbReference type="NCBI Taxonomy" id="183260"/>
    <lineage>
        <taxon>Eukaryota</taxon>
        <taxon>Viridiplantae</taxon>
        <taxon>Streptophyta</taxon>
        <taxon>Embryophyta</taxon>
        <taxon>Tracheophyta</taxon>
        <taxon>Spermatophyta</taxon>
        <taxon>Magnoliopsida</taxon>
        <taxon>eudicotyledons</taxon>
        <taxon>Gunneridae</taxon>
        <taxon>Pentapetalae</taxon>
        <taxon>rosids</taxon>
        <taxon>malvids</taxon>
        <taxon>Malvales</taxon>
        <taxon>Malvaceae</taxon>
        <taxon>Malvoideae</taxon>
        <taxon>Hibiscus</taxon>
    </lineage>
</organism>
<evidence type="ECO:0000313" key="3">
    <source>
        <dbReference type="Proteomes" id="UP001396334"/>
    </source>
</evidence>